<organism evidence="2 3">
    <name type="scientific">Xanthocytophaga flava</name>
    <dbReference type="NCBI Taxonomy" id="3048013"/>
    <lineage>
        <taxon>Bacteria</taxon>
        <taxon>Pseudomonadati</taxon>
        <taxon>Bacteroidota</taxon>
        <taxon>Cytophagia</taxon>
        <taxon>Cytophagales</taxon>
        <taxon>Rhodocytophagaceae</taxon>
        <taxon>Xanthocytophaga</taxon>
    </lineage>
</organism>
<dbReference type="EMBL" id="JASJOS010000001">
    <property type="protein sequence ID" value="MDJ1478926.1"/>
    <property type="molecule type" value="Genomic_DNA"/>
</dbReference>
<protein>
    <recommendedName>
        <fullName evidence="4">DUF3299 domain-containing protein</fullName>
    </recommendedName>
</protein>
<dbReference type="Proteomes" id="UP001241110">
    <property type="component" value="Unassembled WGS sequence"/>
</dbReference>
<reference evidence="2" key="1">
    <citation type="submission" date="2023-05" db="EMBL/GenBank/DDBJ databases">
        <authorList>
            <person name="Zhang X."/>
        </authorList>
    </citation>
    <scope>NUCLEOTIDE SEQUENCE</scope>
    <source>
        <strain evidence="2">YF14B1</strain>
    </source>
</reference>
<gene>
    <name evidence="2" type="ORF">QNI16_00435</name>
</gene>
<dbReference type="AlphaFoldDB" id="A0AAE3QHX0"/>
<keyword evidence="1" id="KW-0812">Transmembrane</keyword>
<accession>A0AAE3QHX0</accession>
<name>A0AAE3QHX0_9BACT</name>
<comment type="caution">
    <text evidence="2">The sequence shown here is derived from an EMBL/GenBank/DDBJ whole genome shotgun (WGS) entry which is preliminary data.</text>
</comment>
<keyword evidence="1" id="KW-0472">Membrane</keyword>
<dbReference type="Gene3D" id="2.40.50.870">
    <property type="entry name" value="Protein of unknown function (DUF3299)"/>
    <property type="match status" value="1"/>
</dbReference>
<evidence type="ECO:0000313" key="2">
    <source>
        <dbReference type="EMBL" id="MDJ1478926.1"/>
    </source>
</evidence>
<keyword evidence="1" id="KW-1133">Transmembrane helix</keyword>
<proteinExistence type="predicted"/>
<sequence length="167" mass="18582">MTNLHLQLNSFKRVFFGMVVFLLTCIYSEVIMAQGGKRLTSNEWVTLSKVTYKTTKDAYGDISVPVFSAETKALAGKIVILPGYIIPLDGIEGAFKADHFVLSSLPVEACFFCGIGGPESVAEIQMKNPIEYTKKPIRLKGKLTLNETDSYRLIYILEDAEFVEVSQ</sequence>
<evidence type="ECO:0008006" key="4">
    <source>
        <dbReference type="Google" id="ProtNLM"/>
    </source>
</evidence>
<dbReference type="RefSeq" id="WP_313974710.1">
    <property type="nucleotide sequence ID" value="NZ_JASJOS010000001.1"/>
</dbReference>
<evidence type="ECO:0000256" key="1">
    <source>
        <dbReference type="SAM" id="Phobius"/>
    </source>
</evidence>
<feature type="transmembrane region" description="Helical" evidence="1">
    <location>
        <begin position="14"/>
        <end position="32"/>
    </location>
</feature>
<evidence type="ECO:0000313" key="3">
    <source>
        <dbReference type="Proteomes" id="UP001241110"/>
    </source>
</evidence>